<dbReference type="Proteomes" id="UP000306584">
    <property type="component" value="Unassembled WGS sequence"/>
</dbReference>
<feature type="domain" description="Zn(2)-C6 fungal-type" evidence="5">
    <location>
        <begin position="45"/>
        <end position="75"/>
    </location>
</feature>
<keyword evidence="3" id="KW-0539">Nucleus</keyword>
<dbReference type="GO" id="GO:0008270">
    <property type="term" value="F:zinc ion binding"/>
    <property type="evidence" value="ECO:0007669"/>
    <property type="project" value="InterPro"/>
</dbReference>
<dbReference type="Pfam" id="PF04082">
    <property type="entry name" value="Fungal_trans"/>
    <property type="match status" value="1"/>
</dbReference>
<dbReference type="GO" id="GO:0006351">
    <property type="term" value="P:DNA-templated transcription"/>
    <property type="evidence" value="ECO:0007669"/>
    <property type="project" value="InterPro"/>
</dbReference>
<evidence type="ECO:0000256" key="1">
    <source>
        <dbReference type="ARBA" id="ARBA00004123"/>
    </source>
</evidence>
<evidence type="ECO:0000256" key="4">
    <source>
        <dbReference type="SAM" id="MobiDB-lite"/>
    </source>
</evidence>
<proteinExistence type="predicted"/>
<protein>
    <recommendedName>
        <fullName evidence="5">Zn(2)-C6 fungal-type domain-containing protein</fullName>
    </recommendedName>
</protein>
<dbReference type="GO" id="GO:0005634">
    <property type="term" value="C:nucleus"/>
    <property type="evidence" value="ECO:0007669"/>
    <property type="project" value="UniProtKB-SubCell"/>
</dbReference>
<dbReference type="CDD" id="cd00067">
    <property type="entry name" value="GAL4"/>
    <property type="match status" value="1"/>
</dbReference>
<dbReference type="PANTHER" id="PTHR31001">
    <property type="entry name" value="UNCHARACTERIZED TRANSCRIPTIONAL REGULATORY PROTEIN"/>
    <property type="match status" value="1"/>
</dbReference>
<evidence type="ECO:0000256" key="2">
    <source>
        <dbReference type="ARBA" id="ARBA00022723"/>
    </source>
</evidence>
<evidence type="ECO:0000259" key="5">
    <source>
        <dbReference type="PROSITE" id="PS50048"/>
    </source>
</evidence>
<reference evidence="6 7" key="1">
    <citation type="submission" date="2018-10" db="EMBL/GenBank/DDBJ databases">
        <title>Fifty Aureobasidium pullulans genomes reveal a recombining polyextremotolerant generalist.</title>
        <authorList>
            <person name="Gostincar C."/>
            <person name="Turk M."/>
            <person name="Zajc J."/>
            <person name="Gunde-Cimerman N."/>
        </authorList>
    </citation>
    <scope>NUCLEOTIDE SEQUENCE [LARGE SCALE GENOMIC DNA]</scope>
    <source>
        <strain evidence="6 7">EXF-6604</strain>
    </source>
</reference>
<dbReference type="Pfam" id="PF00172">
    <property type="entry name" value="Zn_clus"/>
    <property type="match status" value="1"/>
</dbReference>
<evidence type="ECO:0000313" key="6">
    <source>
        <dbReference type="EMBL" id="THY36306.1"/>
    </source>
</evidence>
<dbReference type="InterPro" id="IPR001138">
    <property type="entry name" value="Zn2Cys6_DnaBD"/>
</dbReference>
<dbReference type="GO" id="GO:0003677">
    <property type="term" value="F:DNA binding"/>
    <property type="evidence" value="ECO:0007669"/>
    <property type="project" value="InterPro"/>
</dbReference>
<dbReference type="SMART" id="SM00066">
    <property type="entry name" value="GAL4"/>
    <property type="match status" value="1"/>
</dbReference>
<comment type="caution">
    <text evidence="6">The sequence shown here is derived from an EMBL/GenBank/DDBJ whole genome shotgun (WGS) entry which is preliminary data.</text>
</comment>
<accession>A0A4S9M1M3</accession>
<feature type="region of interest" description="Disordered" evidence="4">
    <location>
        <begin position="75"/>
        <end position="141"/>
    </location>
</feature>
<gene>
    <name evidence="6" type="ORF">D6D01_00581</name>
</gene>
<evidence type="ECO:0000256" key="3">
    <source>
        <dbReference type="ARBA" id="ARBA00023242"/>
    </source>
</evidence>
<organism evidence="6 7">
    <name type="scientific">Aureobasidium pullulans</name>
    <name type="common">Black yeast</name>
    <name type="synonym">Pullularia pullulans</name>
    <dbReference type="NCBI Taxonomy" id="5580"/>
    <lineage>
        <taxon>Eukaryota</taxon>
        <taxon>Fungi</taxon>
        <taxon>Dikarya</taxon>
        <taxon>Ascomycota</taxon>
        <taxon>Pezizomycotina</taxon>
        <taxon>Dothideomycetes</taxon>
        <taxon>Dothideomycetidae</taxon>
        <taxon>Dothideales</taxon>
        <taxon>Saccotheciaceae</taxon>
        <taxon>Aureobasidium</taxon>
    </lineage>
</organism>
<dbReference type="GO" id="GO:0000981">
    <property type="term" value="F:DNA-binding transcription factor activity, RNA polymerase II-specific"/>
    <property type="evidence" value="ECO:0007669"/>
    <property type="project" value="InterPro"/>
</dbReference>
<dbReference type="EMBL" id="QZBD01000008">
    <property type="protein sequence ID" value="THY36306.1"/>
    <property type="molecule type" value="Genomic_DNA"/>
</dbReference>
<dbReference type="InterPro" id="IPR007219">
    <property type="entry name" value="XnlR_reg_dom"/>
</dbReference>
<dbReference type="SUPFAM" id="SSF57701">
    <property type="entry name" value="Zn2/Cys6 DNA-binding domain"/>
    <property type="match status" value="1"/>
</dbReference>
<dbReference type="CDD" id="cd12148">
    <property type="entry name" value="fungal_TF_MHR"/>
    <property type="match status" value="1"/>
</dbReference>
<dbReference type="PROSITE" id="PS50048">
    <property type="entry name" value="ZN2_CY6_FUNGAL_2"/>
    <property type="match status" value="1"/>
</dbReference>
<keyword evidence="2" id="KW-0479">Metal-binding</keyword>
<evidence type="ECO:0000313" key="7">
    <source>
        <dbReference type="Proteomes" id="UP000306584"/>
    </source>
</evidence>
<comment type="subcellular location">
    <subcellularLocation>
        <location evidence="1">Nucleus</location>
    </subcellularLocation>
</comment>
<dbReference type="PANTHER" id="PTHR31001:SF76">
    <property type="entry name" value="ZN(2)-C6 FUNGAL-TYPE DOMAIN-CONTAINING PROTEIN"/>
    <property type="match status" value="1"/>
</dbReference>
<dbReference type="InterPro" id="IPR050613">
    <property type="entry name" value="Sec_Metabolite_Reg"/>
</dbReference>
<name>A0A4S9M1M3_AURPU</name>
<sequence length="588" mass="67568">MSPVCDQTSSERQSRQRFSMLQGIQEYAEKADKAEKHTRQRWPRPCGICQSRKVKCDRATPCTNCKRRGEDHLCTPEVDRANGNSGSSARKRKRAEKSISGENTTIEEHALGRLNSPTNFAGAEPEAVRNPRPQSLEEEDDDHTVLLAQSPPRPKERFTWNDIILPSSAASKVLVAHDKLWNSWVHQAIYYPQFEKEHDNFLMMRRCGKPVSSSDPSWLAIYFSVLAASLLTMGEDKAATSDLPLADHPKLIRNWYDAALFCLEMAEFMRRPHARTVQAIAILGICFHNLGDHDLRQMMWACAIRIALKIGLNRPETMKAPLPFPSEHCLRLWWTIVICDWLPFPGYTPLINEREVRCRLPAPHADDLYAEQDGKTLSSVRYHEFMARTAVVYHNFHNALQKGFQTKGEIVRQADEQLAQVITTLPEHLEPESGERGAAVSLLEEQYPWVRWQRVNVTLVLLTHRLLIYSTLSANWRNDPDNFQWAKSVCLQSAKDILWINQNWNLPTYYRRQCSSLKWFRAHSMDLFKAANILIQEAKHGRIPTTLFDGDWEDEIAKCVTYLEEIRQWNEYAGRAADTIQASLLSCS</sequence>
<dbReference type="InterPro" id="IPR036864">
    <property type="entry name" value="Zn2-C6_fun-type_DNA-bd_sf"/>
</dbReference>
<dbReference type="AlphaFoldDB" id="A0A4S9M1M3"/>
<dbReference type="Gene3D" id="4.10.240.10">
    <property type="entry name" value="Zn(2)-C6 fungal-type DNA-binding domain"/>
    <property type="match status" value="1"/>
</dbReference>